<dbReference type="Pfam" id="PF14543">
    <property type="entry name" value="TAXi_N"/>
    <property type="match status" value="1"/>
</dbReference>
<dbReference type="PANTHER" id="PTHR13683">
    <property type="entry name" value="ASPARTYL PROTEASES"/>
    <property type="match status" value="1"/>
</dbReference>
<comment type="similarity">
    <text evidence="1">Belongs to the peptidase A1 family.</text>
</comment>
<dbReference type="SUPFAM" id="SSF50630">
    <property type="entry name" value="Acid proteases"/>
    <property type="match status" value="1"/>
</dbReference>
<sequence>MHPSSQPVLLCSHAEPRKRPRIPSNLSTSFLLLPSLRHPASFRLASAMVGLPCHVPASKLSLLLHRVLLPVIVVAAAAVDGVCCSHQNMLSVHELQRGDKLLPRSTSSGRTRSHAGAALLAMRQQHQVSRLISNHDDYVSKLLIADEARVSSLQSRISNKLPQDSSGAQVPLVSGIKLQTLNYVVTIGVGGKNMTVIVDTGSDLTWVQCKPCFYCYSQQDPLFEPSASPSYQYVPCNSTACYSLQAATGNAGVCGADQSTCSYAIGYGDGSYSRGLLGRERIDVGGASIDGFTFGCGLRNHGLFGGTAGLMGLGRTQLSLVSQTTARFGGVFSYCLPTRMLGSSGSLVLGDDPAVYKNSTPISYTRMLSDPQQAPFYFLNLTDMSVGGVALEAAGFSNGRILIDSGTVITRLVPSVYQALKAEFVRQFSGYPPAPSFSILDTCFDLSAYEEVKVPRLRLGFEGGAEMTIDVTGIFYFVKRDASQVCLAMASLQYEDQTGIIGNYQQKNQRVVYDTVASRIGFAEEACG</sequence>
<reference evidence="4 5" key="1">
    <citation type="submission" date="2022-12" db="EMBL/GenBank/DDBJ databases">
        <title>Chromosome-scale assembly of the Ensete ventricosum genome.</title>
        <authorList>
            <person name="Dussert Y."/>
            <person name="Stocks J."/>
            <person name="Wendawek A."/>
            <person name="Woldeyes F."/>
            <person name="Nichols R.A."/>
            <person name="Borrell J.S."/>
        </authorList>
    </citation>
    <scope>NUCLEOTIDE SEQUENCE [LARGE SCALE GENOMIC DNA]</scope>
    <source>
        <strain evidence="5">cv. Maze</strain>
        <tissue evidence="4">Seeds</tissue>
    </source>
</reference>
<feature type="domain" description="Peptidase A1" evidence="3">
    <location>
        <begin position="183"/>
        <end position="523"/>
    </location>
</feature>
<dbReference type="GO" id="GO:0004190">
    <property type="term" value="F:aspartic-type endopeptidase activity"/>
    <property type="evidence" value="ECO:0007669"/>
    <property type="project" value="InterPro"/>
</dbReference>
<evidence type="ECO:0000313" key="4">
    <source>
        <dbReference type="EMBL" id="KAJ8460395.1"/>
    </source>
</evidence>
<dbReference type="FunFam" id="2.40.70.10:FF:000021">
    <property type="entry name" value="Aspartyl protease AED1"/>
    <property type="match status" value="1"/>
</dbReference>
<dbReference type="FunFam" id="2.40.70.10:FF:000049">
    <property type="entry name" value="Aspartyl protease AED1"/>
    <property type="match status" value="1"/>
</dbReference>
<dbReference type="EMBL" id="JAQQAF010000009">
    <property type="protein sequence ID" value="KAJ8460395.1"/>
    <property type="molecule type" value="Genomic_DNA"/>
</dbReference>
<dbReference type="InterPro" id="IPR033873">
    <property type="entry name" value="CND41-like"/>
</dbReference>
<name>A0AAV8PZS4_ENSVE</name>
<dbReference type="InterPro" id="IPR032799">
    <property type="entry name" value="TAXi_C"/>
</dbReference>
<dbReference type="AlphaFoldDB" id="A0AAV8PZS4"/>
<proteinExistence type="inferred from homology"/>
<dbReference type="Gene3D" id="2.40.70.10">
    <property type="entry name" value="Acid Proteases"/>
    <property type="match status" value="2"/>
</dbReference>
<dbReference type="Pfam" id="PF14541">
    <property type="entry name" value="TAXi_C"/>
    <property type="match status" value="1"/>
</dbReference>
<evidence type="ECO:0000256" key="1">
    <source>
        <dbReference type="ARBA" id="ARBA00007447"/>
    </source>
</evidence>
<dbReference type="InterPro" id="IPR001461">
    <property type="entry name" value="Aspartic_peptidase_A1"/>
</dbReference>
<feature type="active site" evidence="2">
    <location>
        <position position="199"/>
    </location>
</feature>
<dbReference type="PROSITE" id="PS51767">
    <property type="entry name" value="PEPTIDASE_A1"/>
    <property type="match status" value="1"/>
</dbReference>
<accession>A0AAV8PZS4</accession>
<gene>
    <name evidence="4" type="ORF">OPV22_033321</name>
</gene>
<dbReference type="InterPro" id="IPR021109">
    <property type="entry name" value="Peptidase_aspartic_dom_sf"/>
</dbReference>
<dbReference type="CDD" id="cd05472">
    <property type="entry name" value="cnd41_like"/>
    <property type="match status" value="1"/>
</dbReference>
<organism evidence="4 5">
    <name type="scientific">Ensete ventricosum</name>
    <name type="common">Abyssinian banana</name>
    <name type="synonym">Musa ensete</name>
    <dbReference type="NCBI Taxonomy" id="4639"/>
    <lineage>
        <taxon>Eukaryota</taxon>
        <taxon>Viridiplantae</taxon>
        <taxon>Streptophyta</taxon>
        <taxon>Embryophyta</taxon>
        <taxon>Tracheophyta</taxon>
        <taxon>Spermatophyta</taxon>
        <taxon>Magnoliopsida</taxon>
        <taxon>Liliopsida</taxon>
        <taxon>Zingiberales</taxon>
        <taxon>Musaceae</taxon>
        <taxon>Ensete</taxon>
    </lineage>
</organism>
<evidence type="ECO:0000259" key="3">
    <source>
        <dbReference type="PROSITE" id="PS51767"/>
    </source>
</evidence>
<keyword evidence="5" id="KW-1185">Reference proteome</keyword>
<dbReference type="PANTHER" id="PTHR13683:SF827">
    <property type="entry name" value="PEPTIDASE A1 DOMAIN-CONTAINING PROTEIN"/>
    <property type="match status" value="1"/>
</dbReference>
<evidence type="ECO:0000256" key="2">
    <source>
        <dbReference type="PIRSR" id="PIRSR601461-1"/>
    </source>
</evidence>
<dbReference type="Proteomes" id="UP001222027">
    <property type="component" value="Unassembled WGS sequence"/>
</dbReference>
<dbReference type="InterPro" id="IPR033121">
    <property type="entry name" value="PEPTIDASE_A1"/>
</dbReference>
<dbReference type="GO" id="GO:0006508">
    <property type="term" value="P:proteolysis"/>
    <property type="evidence" value="ECO:0007669"/>
    <property type="project" value="InterPro"/>
</dbReference>
<evidence type="ECO:0000313" key="5">
    <source>
        <dbReference type="Proteomes" id="UP001222027"/>
    </source>
</evidence>
<comment type="caution">
    <text evidence="4">The sequence shown here is derived from an EMBL/GenBank/DDBJ whole genome shotgun (WGS) entry which is preliminary data.</text>
</comment>
<dbReference type="InterPro" id="IPR001969">
    <property type="entry name" value="Aspartic_peptidase_AS"/>
</dbReference>
<feature type="active site" evidence="2">
    <location>
        <position position="404"/>
    </location>
</feature>
<dbReference type="InterPro" id="IPR032861">
    <property type="entry name" value="TAXi_N"/>
</dbReference>
<protein>
    <recommendedName>
        <fullName evidence="3">Peptidase A1 domain-containing protein</fullName>
    </recommendedName>
</protein>
<dbReference type="PROSITE" id="PS00141">
    <property type="entry name" value="ASP_PROTEASE"/>
    <property type="match status" value="1"/>
</dbReference>